<keyword evidence="4" id="KW-0472">Membrane</keyword>
<feature type="transmembrane region" description="Helical" evidence="4">
    <location>
        <begin position="5"/>
        <end position="26"/>
    </location>
</feature>
<dbReference type="RefSeq" id="WP_147209106.1">
    <property type="nucleotide sequence ID" value="NZ_BJYM01000003.1"/>
</dbReference>
<keyword evidence="3" id="KW-0732">Signal</keyword>
<dbReference type="Proteomes" id="UP000321558">
    <property type="component" value="Unassembled WGS sequence"/>
</dbReference>
<reference evidence="5 6" key="1">
    <citation type="submission" date="2019-07" db="EMBL/GenBank/DDBJ databases">
        <title>Whole genome shotgun sequence of Oceanobacillus sojae NBRC 105379.</title>
        <authorList>
            <person name="Hosoyama A."/>
            <person name="Uohara A."/>
            <person name="Ohji S."/>
            <person name="Ichikawa N."/>
        </authorList>
    </citation>
    <scope>NUCLEOTIDE SEQUENCE [LARGE SCALE GENOMIC DNA]</scope>
    <source>
        <strain evidence="5 6">NBRC 105379</strain>
    </source>
</reference>
<organism evidence="5 6">
    <name type="scientific">Oceanobacillus sojae</name>
    <dbReference type="NCBI Taxonomy" id="582851"/>
    <lineage>
        <taxon>Bacteria</taxon>
        <taxon>Bacillati</taxon>
        <taxon>Bacillota</taxon>
        <taxon>Bacilli</taxon>
        <taxon>Bacillales</taxon>
        <taxon>Bacillaceae</taxon>
        <taxon>Oceanobacillus</taxon>
    </lineage>
</organism>
<dbReference type="PANTHER" id="PTHR30061">
    <property type="entry name" value="MALTOSE-BINDING PERIPLASMIC PROTEIN"/>
    <property type="match status" value="1"/>
</dbReference>
<dbReference type="OrthoDB" id="9795467at2"/>
<dbReference type="EMBL" id="BJYM01000003">
    <property type="protein sequence ID" value="GEN86168.1"/>
    <property type="molecule type" value="Genomic_DNA"/>
</dbReference>
<dbReference type="GO" id="GO:1901982">
    <property type="term" value="F:maltose binding"/>
    <property type="evidence" value="ECO:0007669"/>
    <property type="project" value="TreeGrafter"/>
</dbReference>
<keyword evidence="6" id="KW-1185">Reference proteome</keyword>
<evidence type="ECO:0000256" key="1">
    <source>
        <dbReference type="ARBA" id="ARBA00008520"/>
    </source>
</evidence>
<dbReference type="AlphaFoldDB" id="A0A511ZFD6"/>
<dbReference type="SUPFAM" id="SSF53850">
    <property type="entry name" value="Periplasmic binding protein-like II"/>
    <property type="match status" value="1"/>
</dbReference>
<comment type="similarity">
    <text evidence="1">Belongs to the bacterial solute-binding protein 1 family.</text>
</comment>
<evidence type="ECO:0000313" key="6">
    <source>
        <dbReference type="Proteomes" id="UP000321558"/>
    </source>
</evidence>
<comment type="caution">
    <text evidence="5">The sequence shown here is derived from an EMBL/GenBank/DDBJ whole genome shotgun (WGS) entry which is preliminary data.</text>
</comment>
<keyword evidence="4" id="KW-0812">Transmembrane</keyword>
<evidence type="ECO:0000256" key="3">
    <source>
        <dbReference type="ARBA" id="ARBA00022729"/>
    </source>
</evidence>
<keyword evidence="4" id="KW-1133">Transmembrane helix</keyword>
<dbReference type="Gene3D" id="3.40.190.10">
    <property type="entry name" value="Periplasmic binding protein-like II"/>
    <property type="match status" value="1"/>
</dbReference>
<dbReference type="GO" id="GO:0015768">
    <property type="term" value="P:maltose transport"/>
    <property type="evidence" value="ECO:0007669"/>
    <property type="project" value="TreeGrafter"/>
</dbReference>
<gene>
    <name evidence="5" type="ORF">OSO01_09070</name>
</gene>
<protein>
    <submittedName>
        <fullName evidence="5">Sugar ABC transporter substrate-binding protein</fullName>
    </submittedName>
</protein>
<accession>A0A511ZFD6</accession>
<evidence type="ECO:0000256" key="2">
    <source>
        <dbReference type="ARBA" id="ARBA00022448"/>
    </source>
</evidence>
<dbReference type="GO" id="GO:0042956">
    <property type="term" value="P:maltodextrin transmembrane transport"/>
    <property type="evidence" value="ECO:0007669"/>
    <property type="project" value="TreeGrafter"/>
</dbReference>
<dbReference type="CDD" id="cd14748">
    <property type="entry name" value="PBP2_UgpB"/>
    <property type="match status" value="1"/>
</dbReference>
<evidence type="ECO:0000256" key="4">
    <source>
        <dbReference type="SAM" id="Phobius"/>
    </source>
</evidence>
<dbReference type="PANTHER" id="PTHR30061:SF50">
    <property type="entry name" value="MALTOSE_MALTODEXTRIN-BINDING PERIPLASMIC PROTEIN"/>
    <property type="match status" value="1"/>
</dbReference>
<dbReference type="InterPro" id="IPR006059">
    <property type="entry name" value="SBP"/>
</dbReference>
<proteinExistence type="inferred from homology"/>
<name>A0A511ZFD6_9BACI</name>
<dbReference type="GO" id="GO:0055052">
    <property type="term" value="C:ATP-binding cassette (ABC) transporter complex, substrate-binding subunit-containing"/>
    <property type="evidence" value="ECO:0007669"/>
    <property type="project" value="TreeGrafter"/>
</dbReference>
<evidence type="ECO:0000313" key="5">
    <source>
        <dbReference type="EMBL" id="GEN86168.1"/>
    </source>
</evidence>
<keyword evidence="2" id="KW-0813">Transport</keyword>
<dbReference type="Pfam" id="PF01547">
    <property type="entry name" value="SBP_bac_1"/>
    <property type="match status" value="1"/>
</dbReference>
<sequence>MRRRIIYYSLFVILVSIVIGYLIILVQPLSIQDEKEDSEQKEELEDVVELTFWRNYGNAAENKAYNEILEDFHQSHPHIHVTMQNIEYANYEVELRTELVTGTGPDIMAIDSPYLALYAEADLLMPLNEYLTEEDRLEEDFPETITQGLTYKDQLYLMPLIESSIALYYNMNLLEEANLPFPDSDPANPMTWEEIVTLLKAVQRPEEGIYGIDPAQGFGSGEAPAYFKLPIIWQFGGEVISPDATTASGYLDSAETMEALQFYQDLYHKDKVAVREFPANAFEEGQLVMTVLGAWAITDLEKNGLKLGEDFGVAPLPKSKYQVVPNGSWALGILSTTSHPEEAWEFIRYVTSYEPMKKYSSITGEVPARYSVAEDLPEFNTYPYNIFAEQAYSYSRNRPVTPVYPDISIAIKKLFEDVGLANKDVEASVEEAVEAINQRLRQAD</sequence>
<dbReference type="STRING" id="582851.GCA_900162665_04280"/>